<comment type="pathway">
    <text evidence="13">Amino-acid biosynthesis; L-isoleucine biosynthesis; L-isoleucine from 2-oxobutanoate: step 3/4.</text>
</comment>
<evidence type="ECO:0000256" key="15">
    <source>
        <dbReference type="ARBA" id="ARBA00034078"/>
    </source>
</evidence>
<keyword evidence="5" id="KW-0479">Metal-binding</keyword>
<keyword evidence="9" id="KW-0456">Lyase</keyword>
<feature type="domain" description="Dihydroxy-acid/6-phosphogluconate dehydratase N-terminal" evidence="17">
    <location>
        <begin position="136"/>
        <end position="458"/>
    </location>
</feature>
<dbReference type="NCBIfam" id="TIGR00110">
    <property type="entry name" value="ilvD"/>
    <property type="match status" value="1"/>
</dbReference>
<dbReference type="Proteomes" id="UP001061958">
    <property type="component" value="Unassembled WGS sequence"/>
</dbReference>
<dbReference type="Pfam" id="PF00920">
    <property type="entry name" value="ILVD_EDD_N"/>
    <property type="match status" value="1"/>
</dbReference>
<evidence type="ECO:0000256" key="11">
    <source>
        <dbReference type="ARBA" id="ARBA00029304"/>
    </source>
</evidence>
<dbReference type="InterPro" id="IPR050165">
    <property type="entry name" value="DHAD_IlvD/Edd"/>
</dbReference>
<evidence type="ECO:0000259" key="18">
    <source>
        <dbReference type="Pfam" id="PF24877"/>
    </source>
</evidence>
<evidence type="ECO:0000256" key="8">
    <source>
        <dbReference type="ARBA" id="ARBA00023014"/>
    </source>
</evidence>
<evidence type="ECO:0000256" key="13">
    <source>
        <dbReference type="ARBA" id="ARBA00029437"/>
    </source>
</evidence>
<dbReference type="InterPro" id="IPR004404">
    <property type="entry name" value="DihydroxyA_deHydtase"/>
</dbReference>
<dbReference type="SUPFAM" id="SSF143975">
    <property type="entry name" value="IlvD/EDD N-terminal domain-like"/>
    <property type="match status" value="1"/>
</dbReference>
<evidence type="ECO:0000256" key="7">
    <source>
        <dbReference type="ARBA" id="ARBA00023004"/>
    </source>
</evidence>
<evidence type="ECO:0000259" key="17">
    <source>
        <dbReference type="Pfam" id="PF00920"/>
    </source>
</evidence>
<evidence type="ECO:0000256" key="12">
    <source>
        <dbReference type="ARBA" id="ARBA00029436"/>
    </source>
</evidence>
<dbReference type="NCBIfam" id="NF002068">
    <property type="entry name" value="PRK00911.1"/>
    <property type="match status" value="1"/>
</dbReference>
<evidence type="ECO:0000256" key="2">
    <source>
        <dbReference type="ARBA" id="ARBA00006486"/>
    </source>
</evidence>
<accession>A0A9C7UU41</accession>
<dbReference type="InterPro" id="IPR056740">
    <property type="entry name" value="ILV_EDD_C"/>
</dbReference>
<dbReference type="InterPro" id="IPR000581">
    <property type="entry name" value="ILV_EDD_N"/>
</dbReference>
<dbReference type="GO" id="GO:0046872">
    <property type="term" value="F:metal ion binding"/>
    <property type="evidence" value="ECO:0007669"/>
    <property type="project" value="UniProtKB-KW"/>
</dbReference>
<keyword evidence="3" id="KW-0028">Amino-acid biosynthesis</keyword>
<comment type="caution">
    <text evidence="19">The sequence shown here is derived from an EMBL/GenBank/DDBJ whole genome shotgun (WGS) entry which is preliminary data.</text>
</comment>
<keyword evidence="6" id="KW-0460">Magnesium</keyword>
<dbReference type="InterPro" id="IPR037237">
    <property type="entry name" value="IlvD/EDD_N"/>
</dbReference>
<dbReference type="InterPro" id="IPR020558">
    <property type="entry name" value="DiOHA_6PGluconate_deHydtase_CS"/>
</dbReference>
<dbReference type="OrthoDB" id="1294at2759"/>
<evidence type="ECO:0000256" key="16">
    <source>
        <dbReference type="ARBA" id="ARBA00052865"/>
    </source>
</evidence>
<dbReference type="EC" id="4.2.1.9" evidence="14"/>
<keyword evidence="7" id="KW-0408">Iron</keyword>
<dbReference type="Pfam" id="PF24877">
    <property type="entry name" value="ILV_EDD_C"/>
    <property type="match status" value="1"/>
</dbReference>
<feature type="domain" description="Dihydroxy-acid/6-phosphogluconate dehydratase C-terminal" evidence="18">
    <location>
        <begin position="474"/>
        <end position="663"/>
    </location>
</feature>
<comment type="cofactor">
    <cofactor evidence="1">
        <name>Mg(2+)</name>
        <dbReference type="ChEBI" id="CHEBI:18420"/>
    </cofactor>
</comment>
<sequence length="667" mass="72383">MTSALGFTNTCSVLDHERQQWTFRKALYRSTFLPDRYAFRCLPRWTVPVQERSSSVMQSYASWNMIKENSIKKDAQNKAKQVNQEPLKGNISYQTPTRNRSAALVGSQPGAPDWSKRAAARSMLRAMQFKDEDFNKPIITIASTFTNATPCNAHMDRLGDKLLATVESLGAKGFIFGTPVISDGETMGTSGMRYSLVSRDLIADCIECMHEGYLADGMLTLGGCDKSIPGALMPILRTNAYGVFLYGGSIQPGKLNGENLTVISTFEAIGSYSSGKIDEQQLKRIEEHACPGPGSCGGMYTANTMASVIEAMGLSVPYSASHTAMTEDNHLSHEKLKDCEESVKALFTCMQNNIRARDICTKEAFENGITVMMALGGSTNGVLHLLALAHEAQVDLDIEDFNRIGERVPLLGDFKPSGRYVMADLDKIGGIPMVMKYLWKHGLIHGDCMTVTGKTVKELLANAPDLPQVESPRVIVPIEKALAPAGSHIIIMRGNLAPEGAVIKLSGKELAIHRGPARVFNSEEEALDAILSGNIVKNDVVVIRYEGPKGGPGMREMLSPSSAIMGSGLGKDVALITDGRFSGGTHGIMVGHVTPEAAVGGPIALVEEGDIICLEPRKKLMTLEVDERELERRRKQWKPMNKCPPQGLLKKYAKTVSSASKGAITDA</sequence>
<dbReference type="GO" id="GO:0051537">
    <property type="term" value="F:2 iron, 2 sulfur cluster binding"/>
    <property type="evidence" value="ECO:0007669"/>
    <property type="project" value="UniProtKB-KW"/>
</dbReference>
<dbReference type="SUPFAM" id="SSF52016">
    <property type="entry name" value="LeuD/IlvD-like"/>
    <property type="match status" value="1"/>
</dbReference>
<keyword evidence="10" id="KW-0100">Branched-chain amino acid biosynthesis</keyword>
<dbReference type="Gene3D" id="3.50.30.80">
    <property type="entry name" value="IlvD/EDD C-terminal domain-like"/>
    <property type="match status" value="1"/>
</dbReference>
<comment type="catalytic activity">
    <reaction evidence="16">
        <text>(2R,3R)-2,3-dihydroxy-3-methylpentanoate = (S)-3-methyl-2-oxopentanoate + H2O</text>
        <dbReference type="Rhea" id="RHEA:27694"/>
        <dbReference type="ChEBI" id="CHEBI:15377"/>
        <dbReference type="ChEBI" id="CHEBI:35146"/>
        <dbReference type="ChEBI" id="CHEBI:49258"/>
        <dbReference type="EC" id="4.2.1.9"/>
    </reaction>
    <physiologicalReaction direction="left-to-right" evidence="16">
        <dbReference type="Rhea" id="RHEA:27695"/>
    </physiologicalReaction>
</comment>
<keyword evidence="20" id="KW-1185">Reference proteome</keyword>
<comment type="similarity">
    <text evidence="2">Belongs to the IlvD/Edd family.</text>
</comment>
<dbReference type="GO" id="GO:0009082">
    <property type="term" value="P:branched-chain amino acid biosynthetic process"/>
    <property type="evidence" value="ECO:0007669"/>
    <property type="project" value="UniProtKB-KW"/>
</dbReference>
<comment type="pathway">
    <text evidence="12">Amino-acid biosynthesis; L-valine biosynthesis; L-valine from pyruvate: step 3/4.</text>
</comment>
<dbReference type="InterPro" id="IPR042096">
    <property type="entry name" value="Dihydro-acid_dehy_C"/>
</dbReference>
<dbReference type="EMBL" id="BQMJ01000070">
    <property type="protein sequence ID" value="GJQ15518.1"/>
    <property type="molecule type" value="Genomic_DNA"/>
</dbReference>
<evidence type="ECO:0000313" key="20">
    <source>
        <dbReference type="Proteomes" id="UP001061958"/>
    </source>
</evidence>
<protein>
    <recommendedName>
        <fullName evidence="14">dihydroxy-acid dehydratase</fullName>
        <ecNumber evidence="14">4.2.1.9</ecNumber>
    </recommendedName>
</protein>
<evidence type="ECO:0000256" key="4">
    <source>
        <dbReference type="ARBA" id="ARBA00022714"/>
    </source>
</evidence>
<keyword evidence="4" id="KW-0001">2Fe-2S</keyword>
<dbReference type="FunFam" id="3.50.30.80:FF:000001">
    <property type="entry name" value="Dihydroxy-acid dehydratase"/>
    <property type="match status" value="1"/>
</dbReference>
<reference evidence="19" key="2">
    <citation type="submission" date="2022-01" db="EMBL/GenBank/DDBJ databases">
        <authorList>
            <person name="Hirooka S."/>
            <person name="Miyagishima S.Y."/>
        </authorList>
    </citation>
    <scope>NUCLEOTIDE SEQUENCE</scope>
    <source>
        <strain evidence="19">NBRC 102759</strain>
    </source>
</reference>
<dbReference type="AlphaFoldDB" id="A0A9C7UU41"/>
<dbReference type="GO" id="GO:0008652">
    <property type="term" value="P:amino acid biosynthetic process"/>
    <property type="evidence" value="ECO:0007669"/>
    <property type="project" value="UniProtKB-KW"/>
</dbReference>
<evidence type="ECO:0000313" key="19">
    <source>
        <dbReference type="EMBL" id="GJQ15518.1"/>
    </source>
</evidence>
<keyword evidence="8" id="KW-0411">Iron-sulfur</keyword>
<comment type="cofactor">
    <cofactor evidence="15">
        <name>[2Fe-2S] cluster</name>
        <dbReference type="ChEBI" id="CHEBI:190135"/>
    </cofactor>
</comment>
<evidence type="ECO:0000256" key="3">
    <source>
        <dbReference type="ARBA" id="ARBA00022605"/>
    </source>
</evidence>
<dbReference type="PANTHER" id="PTHR21000">
    <property type="entry name" value="DIHYDROXY-ACID DEHYDRATASE DAD"/>
    <property type="match status" value="1"/>
</dbReference>
<reference evidence="19" key="1">
    <citation type="journal article" date="2022" name="Proc. Natl. Acad. Sci. U.S.A.">
        <title>Life cycle and functional genomics of the unicellular red alga Galdieria for elucidating algal and plant evolution and industrial use.</title>
        <authorList>
            <person name="Hirooka S."/>
            <person name="Itabashi T."/>
            <person name="Ichinose T.M."/>
            <person name="Onuma R."/>
            <person name="Fujiwara T."/>
            <person name="Yamashita S."/>
            <person name="Jong L.W."/>
            <person name="Tomita R."/>
            <person name="Iwane A.H."/>
            <person name="Miyagishima S.Y."/>
        </authorList>
    </citation>
    <scope>NUCLEOTIDE SEQUENCE</scope>
    <source>
        <strain evidence="19">NBRC 102759</strain>
    </source>
</reference>
<dbReference type="PROSITE" id="PS00887">
    <property type="entry name" value="ILVD_EDD_2"/>
    <property type="match status" value="1"/>
</dbReference>
<evidence type="ECO:0000256" key="6">
    <source>
        <dbReference type="ARBA" id="ARBA00022842"/>
    </source>
</evidence>
<dbReference type="HAMAP" id="MF_00012">
    <property type="entry name" value="IlvD"/>
    <property type="match status" value="1"/>
</dbReference>
<dbReference type="GO" id="GO:0004160">
    <property type="term" value="F:dihydroxy-acid dehydratase activity"/>
    <property type="evidence" value="ECO:0007669"/>
    <property type="project" value="UniProtKB-EC"/>
</dbReference>
<proteinExistence type="inferred from homology"/>
<evidence type="ECO:0000256" key="10">
    <source>
        <dbReference type="ARBA" id="ARBA00023304"/>
    </source>
</evidence>
<evidence type="ECO:0000256" key="14">
    <source>
        <dbReference type="ARBA" id="ARBA00029490"/>
    </source>
</evidence>
<comment type="catalytic activity">
    <reaction evidence="11">
        <text>(2R)-2,3-dihydroxy-3-methylbutanoate = 3-methyl-2-oxobutanoate + H2O</text>
        <dbReference type="Rhea" id="RHEA:24809"/>
        <dbReference type="ChEBI" id="CHEBI:11851"/>
        <dbReference type="ChEBI" id="CHEBI:15377"/>
        <dbReference type="ChEBI" id="CHEBI:49072"/>
        <dbReference type="EC" id="4.2.1.9"/>
    </reaction>
    <physiologicalReaction direction="left-to-right" evidence="11">
        <dbReference type="Rhea" id="RHEA:24810"/>
    </physiologicalReaction>
</comment>
<evidence type="ECO:0000256" key="1">
    <source>
        <dbReference type="ARBA" id="ARBA00001946"/>
    </source>
</evidence>
<organism evidence="19 20">
    <name type="scientific">Galdieria partita</name>
    <dbReference type="NCBI Taxonomy" id="83374"/>
    <lineage>
        <taxon>Eukaryota</taxon>
        <taxon>Rhodophyta</taxon>
        <taxon>Bangiophyceae</taxon>
        <taxon>Galdieriales</taxon>
        <taxon>Galdieriaceae</taxon>
        <taxon>Galdieria</taxon>
    </lineage>
</organism>
<evidence type="ECO:0000256" key="9">
    <source>
        <dbReference type="ARBA" id="ARBA00023239"/>
    </source>
</evidence>
<gene>
    <name evidence="19" type="ORF">GpartN1_g7309.t1</name>
</gene>
<name>A0A9C7UU41_9RHOD</name>
<dbReference type="PANTHER" id="PTHR21000:SF5">
    <property type="entry name" value="DIHYDROXY-ACID DEHYDRATASE, MITOCHONDRIAL"/>
    <property type="match status" value="1"/>
</dbReference>
<evidence type="ECO:0000256" key="5">
    <source>
        <dbReference type="ARBA" id="ARBA00022723"/>
    </source>
</evidence>